<evidence type="ECO:0008006" key="2">
    <source>
        <dbReference type="Google" id="ProtNLM"/>
    </source>
</evidence>
<protein>
    <recommendedName>
        <fullName evidence="2">Reverse transcriptase domain-containing protein</fullName>
    </recommendedName>
</protein>
<organism evidence="1">
    <name type="scientific">Cuerna arida</name>
    <dbReference type="NCBI Taxonomy" id="1464854"/>
    <lineage>
        <taxon>Eukaryota</taxon>
        <taxon>Metazoa</taxon>
        <taxon>Ecdysozoa</taxon>
        <taxon>Arthropoda</taxon>
        <taxon>Hexapoda</taxon>
        <taxon>Insecta</taxon>
        <taxon>Pterygota</taxon>
        <taxon>Neoptera</taxon>
        <taxon>Paraneoptera</taxon>
        <taxon>Hemiptera</taxon>
        <taxon>Auchenorrhyncha</taxon>
        <taxon>Membracoidea</taxon>
        <taxon>Cicadellidae</taxon>
        <taxon>Cicadellinae</taxon>
        <taxon>Proconiini</taxon>
        <taxon>Cuerna</taxon>
    </lineage>
</organism>
<reference evidence="1" key="1">
    <citation type="submission" date="2015-11" db="EMBL/GenBank/DDBJ databases">
        <title>De novo transcriptome assembly of four potential Pierce s Disease insect vectors from Arizona vineyards.</title>
        <authorList>
            <person name="Tassone E.E."/>
        </authorList>
    </citation>
    <scope>NUCLEOTIDE SEQUENCE</scope>
</reference>
<feature type="non-terminal residue" evidence="1">
    <location>
        <position position="1"/>
    </location>
</feature>
<sequence length="321" mass="38412">QIIFQDRFKYFWFITNNTCMWKYEINKHEINDLPFNIRNDLILYADDTTSLVKYNREQDIKLEIVDSLIDLEQWFTCNGLVLNSDKTQIVKFQTVQSKAMSNFKIDFRNTVIDTVNTTKFLGLVIDKNLSWRPYIDLLNKKLSSACYQMYTLRELVDVKTRLIVYYACFYSRAQYGIQLWGSCSDILSVFKIQKRYIRTMLFLNKRDSCKDIFRELQILTIPSLYIYNCLNFIHDRLNLQHIAHHNHQYSTRFKDRLQFPIHKLTLFESSPNYMGKKFYNNLPLHFKQLTMSNFKKTVGGLLVSKAYYNVSDFLQDNLQHL</sequence>
<name>A0A1B6EMM6_9HEMI</name>
<accession>A0A1B6EMM6</accession>
<dbReference type="AlphaFoldDB" id="A0A1B6EMM6"/>
<evidence type="ECO:0000313" key="1">
    <source>
        <dbReference type="EMBL" id="JAS39182.1"/>
    </source>
</evidence>
<dbReference type="EMBL" id="GECZ01030587">
    <property type="protein sequence ID" value="JAS39182.1"/>
    <property type="molecule type" value="Transcribed_RNA"/>
</dbReference>
<dbReference type="PANTHER" id="PTHR33332">
    <property type="entry name" value="REVERSE TRANSCRIPTASE DOMAIN-CONTAINING PROTEIN"/>
    <property type="match status" value="1"/>
</dbReference>
<gene>
    <name evidence="1" type="ORF">g.15105</name>
</gene>
<proteinExistence type="predicted"/>